<dbReference type="Proteomes" id="UP000321917">
    <property type="component" value="Unassembled WGS sequence"/>
</dbReference>
<feature type="signal peptide" evidence="3">
    <location>
        <begin position="1"/>
        <end position="19"/>
    </location>
</feature>
<evidence type="ECO:0000256" key="2">
    <source>
        <dbReference type="ARBA" id="ARBA00022729"/>
    </source>
</evidence>
<comment type="caution">
    <text evidence="6">The sequence shown here is derived from an EMBL/GenBank/DDBJ whole genome shotgun (WGS) entry which is preliminary data.</text>
</comment>
<sequence length="257" mass="29424">MSYKYIFFIVLLWSLHVGANDTLNIASDEWCPYICNEDDKPGILIEIINEIAEAQGYDINFTLMPLARSLRLLQQSKLDMVLALTKEHIEAFDLRQSQQVYGGLYNDFYVSNETKWRFSTVENLKNFIEQGNILGLINGYEYGSAVSLLKETSSDFIFLASGDKPLPSALKMLSKQRITVLLDSRFNVEYEIQNKKITNLQYAGTQGIFVPLYIGFAPDTELKYISAFDKGLRQLRAKGQLSKILQRYGISDWHSKK</sequence>
<dbReference type="Pfam" id="PF00497">
    <property type="entry name" value="SBP_bac_3"/>
    <property type="match status" value="1"/>
</dbReference>
<dbReference type="PANTHER" id="PTHR35936">
    <property type="entry name" value="MEMBRANE-BOUND LYTIC MUREIN TRANSGLYCOSYLASE F"/>
    <property type="match status" value="1"/>
</dbReference>
<dbReference type="EMBL" id="VOLR01000010">
    <property type="protein sequence ID" value="TWX60231.1"/>
    <property type="molecule type" value="Genomic_DNA"/>
</dbReference>
<keyword evidence="7" id="KW-1185">Reference proteome</keyword>
<feature type="chain" id="PRO_5022941547" evidence="3">
    <location>
        <begin position="20"/>
        <end position="257"/>
    </location>
</feature>
<evidence type="ECO:0000313" key="5">
    <source>
        <dbReference type="EMBL" id="TWX60231.1"/>
    </source>
</evidence>
<accession>A0A5C6QIJ1</accession>
<feature type="domain" description="Solute-binding protein family 3/N-terminal" evidence="4">
    <location>
        <begin position="30"/>
        <end position="249"/>
    </location>
</feature>
<evidence type="ECO:0000256" key="1">
    <source>
        <dbReference type="ARBA" id="ARBA00010333"/>
    </source>
</evidence>
<evidence type="ECO:0000313" key="6">
    <source>
        <dbReference type="EMBL" id="TWX68976.1"/>
    </source>
</evidence>
<evidence type="ECO:0000313" key="8">
    <source>
        <dbReference type="Proteomes" id="UP000321917"/>
    </source>
</evidence>
<dbReference type="OrthoDB" id="245568at2"/>
<dbReference type="PANTHER" id="PTHR35936:SF25">
    <property type="entry name" value="ABC TRANSPORTER SUBSTRATE-BINDING PROTEIN"/>
    <property type="match status" value="1"/>
</dbReference>
<dbReference type="Gene3D" id="3.40.190.10">
    <property type="entry name" value="Periplasmic binding protein-like II"/>
    <property type="match status" value="2"/>
</dbReference>
<dbReference type="Proteomes" id="UP000321525">
    <property type="component" value="Unassembled WGS sequence"/>
</dbReference>
<organism evidence="6 8">
    <name type="scientific">Colwellia hornerae</name>
    <dbReference type="NCBI Taxonomy" id="89402"/>
    <lineage>
        <taxon>Bacteria</taxon>
        <taxon>Pseudomonadati</taxon>
        <taxon>Pseudomonadota</taxon>
        <taxon>Gammaproteobacteria</taxon>
        <taxon>Alteromonadales</taxon>
        <taxon>Colwelliaceae</taxon>
        <taxon>Colwellia</taxon>
    </lineage>
</organism>
<dbReference type="EMBL" id="VOLQ01000009">
    <property type="protein sequence ID" value="TWX68976.1"/>
    <property type="molecule type" value="Genomic_DNA"/>
</dbReference>
<evidence type="ECO:0000256" key="3">
    <source>
        <dbReference type="SAM" id="SignalP"/>
    </source>
</evidence>
<evidence type="ECO:0000259" key="4">
    <source>
        <dbReference type="Pfam" id="PF00497"/>
    </source>
</evidence>
<keyword evidence="2 3" id="KW-0732">Signal</keyword>
<evidence type="ECO:0000313" key="7">
    <source>
        <dbReference type="Proteomes" id="UP000321525"/>
    </source>
</evidence>
<reference evidence="6 8" key="1">
    <citation type="submission" date="2019-07" db="EMBL/GenBank/DDBJ databases">
        <title>Genomes of sea-ice associated Colwellia species.</title>
        <authorList>
            <person name="Bowman J.P."/>
        </authorList>
    </citation>
    <scope>NUCLEOTIDE SEQUENCE [LARGE SCALE GENOMIC DNA]</scope>
    <source>
        <strain evidence="5 7">ACAM 607</strain>
        <strain evidence="6 8">IC036</strain>
    </source>
</reference>
<dbReference type="SUPFAM" id="SSF53850">
    <property type="entry name" value="Periplasmic binding protein-like II"/>
    <property type="match status" value="1"/>
</dbReference>
<name>A0A5C6QIJ1_9GAMM</name>
<dbReference type="RefSeq" id="WP_146799407.1">
    <property type="nucleotide sequence ID" value="NZ_VOLP01000011.1"/>
</dbReference>
<gene>
    <name evidence="5" type="ORF">ESZ26_08975</name>
    <name evidence="6" type="ORF">ESZ27_06455</name>
</gene>
<dbReference type="InterPro" id="IPR001638">
    <property type="entry name" value="Solute-binding_3/MltF_N"/>
</dbReference>
<comment type="similarity">
    <text evidence="1">Belongs to the bacterial solute-binding protein 3 family.</text>
</comment>
<protein>
    <submittedName>
        <fullName evidence="6">Amino acid ABC transporter substrate-binding protein</fullName>
    </submittedName>
</protein>
<proteinExistence type="inferred from homology"/>
<dbReference type="AlphaFoldDB" id="A0A5C6QIJ1"/>